<evidence type="ECO:0000313" key="2">
    <source>
        <dbReference type="Proteomes" id="UP000034883"/>
    </source>
</evidence>
<dbReference type="PANTHER" id="PTHR42860:SF1">
    <property type="entry name" value="VITAMIN B12-BINDING PROTEIN"/>
    <property type="match status" value="1"/>
</dbReference>
<proteinExistence type="predicted"/>
<dbReference type="SUPFAM" id="SSF53807">
    <property type="entry name" value="Helical backbone' metal receptor"/>
    <property type="match status" value="1"/>
</dbReference>
<dbReference type="PANTHER" id="PTHR42860">
    <property type="entry name" value="VITAMIN B12-BINDING PROTEIN"/>
    <property type="match status" value="1"/>
</dbReference>
<dbReference type="STRING" id="927083.DB32_003878"/>
<accession>A0A0F6SFD0</accession>
<dbReference type="AlphaFoldDB" id="A0A0F6SFD0"/>
<dbReference type="InterPro" id="IPR051030">
    <property type="entry name" value="Vitamin_B12-ABC_binding"/>
</dbReference>
<dbReference type="OrthoDB" id="9787772at2"/>
<name>A0A0F6SFD0_9BACT</name>
<dbReference type="EMBL" id="CP011125">
    <property type="protein sequence ID" value="AKF06729.1"/>
    <property type="molecule type" value="Genomic_DNA"/>
</dbReference>
<protein>
    <submittedName>
        <fullName evidence="1">Putative ABC transporter</fullName>
    </submittedName>
</protein>
<dbReference type="Gene3D" id="3.40.50.1980">
    <property type="entry name" value="Nitrogenase molybdenum iron protein domain"/>
    <property type="match status" value="2"/>
</dbReference>
<gene>
    <name evidence="1" type="ORF">DB32_003878</name>
</gene>
<organism evidence="1 2">
    <name type="scientific">Sandaracinus amylolyticus</name>
    <dbReference type="NCBI Taxonomy" id="927083"/>
    <lineage>
        <taxon>Bacteria</taxon>
        <taxon>Pseudomonadati</taxon>
        <taxon>Myxococcota</taxon>
        <taxon>Polyangia</taxon>
        <taxon>Polyangiales</taxon>
        <taxon>Sandaracinaceae</taxon>
        <taxon>Sandaracinus</taxon>
    </lineage>
</organism>
<keyword evidence="2" id="KW-1185">Reference proteome</keyword>
<reference evidence="1 2" key="1">
    <citation type="submission" date="2015-03" db="EMBL/GenBank/DDBJ databases">
        <title>Genome assembly of Sandaracinus amylolyticus DSM 53668.</title>
        <authorList>
            <person name="Sharma G."/>
            <person name="Subramanian S."/>
        </authorList>
    </citation>
    <scope>NUCLEOTIDE SEQUENCE [LARGE SCALE GENOMIC DNA]</scope>
    <source>
        <strain evidence="1 2">DSM 53668</strain>
    </source>
</reference>
<dbReference type="KEGG" id="samy:DB32_003878"/>
<evidence type="ECO:0000313" key="1">
    <source>
        <dbReference type="EMBL" id="AKF06729.1"/>
    </source>
</evidence>
<dbReference type="Proteomes" id="UP000034883">
    <property type="component" value="Chromosome"/>
</dbReference>
<sequence>MTSSRIVSLLPAATEILFALGAGERVVGVSHECDFPETARSLPRVTRTSIDPHASSSAIDAAVRERAVAGLSLYDVDEVLLRALAPDVIVTQDACAVCAIPSAEVHAAACRAIGRDVAIVSLAPRTLDDVREDVRRVATAIDADPTRVIDSMDARLREVASARGATRGVLVLEWLEPPMVAGHWTPELVRVAGGAPVLAHEGAPTRAIAWSEIHAAADAIEVVLLAPCGFPIAQTERELDAVKAKLGPLADRPLWIADGNAYFNRPGPRIVETAAIVWSALHPELPSLAPAGSLRAVI</sequence>
<dbReference type="RefSeq" id="WP_053233874.1">
    <property type="nucleotide sequence ID" value="NZ_CP011125.1"/>
</dbReference>